<feature type="transmembrane region" description="Helical" evidence="2">
    <location>
        <begin position="111"/>
        <end position="133"/>
    </location>
</feature>
<keyword evidence="2" id="KW-1133">Transmembrane helix</keyword>
<name>A0A1S8NHI7_CLOSA</name>
<keyword evidence="2" id="KW-0812">Transmembrane</keyword>
<evidence type="ECO:0000256" key="2">
    <source>
        <dbReference type="SAM" id="Phobius"/>
    </source>
</evidence>
<evidence type="ECO:0000313" key="4">
    <source>
        <dbReference type="Proteomes" id="UP000191154"/>
    </source>
</evidence>
<keyword evidence="2" id="KW-0472">Membrane</keyword>
<reference evidence="3 4" key="1">
    <citation type="submission" date="2016-05" db="EMBL/GenBank/DDBJ databases">
        <title>Microbial solvent formation.</title>
        <authorList>
            <person name="Poehlein A."/>
            <person name="Montoya Solano J.D."/>
            <person name="Flitsch S."/>
            <person name="Krabben P."/>
            <person name="Duerre P."/>
            <person name="Daniel R."/>
        </authorList>
    </citation>
    <scope>NUCLEOTIDE SEQUENCE [LARGE SCALE GENOMIC DNA]</scope>
    <source>
        <strain evidence="3 4">L1-8</strain>
    </source>
</reference>
<feature type="transmembrane region" description="Helical" evidence="2">
    <location>
        <begin position="183"/>
        <end position="208"/>
    </location>
</feature>
<dbReference type="AlphaFoldDB" id="A0A1S8NHI7"/>
<evidence type="ECO:0000256" key="1">
    <source>
        <dbReference type="SAM" id="MobiDB-lite"/>
    </source>
</evidence>
<feature type="region of interest" description="Disordered" evidence="1">
    <location>
        <begin position="216"/>
        <end position="242"/>
    </location>
</feature>
<feature type="transmembrane region" description="Helical" evidence="2">
    <location>
        <begin position="6"/>
        <end position="25"/>
    </location>
</feature>
<comment type="caution">
    <text evidence="3">The sequence shown here is derived from an EMBL/GenBank/DDBJ whole genome shotgun (WGS) entry which is preliminary data.</text>
</comment>
<evidence type="ECO:0000313" key="3">
    <source>
        <dbReference type="EMBL" id="OOM15812.1"/>
    </source>
</evidence>
<feature type="transmembrane region" description="Helical" evidence="2">
    <location>
        <begin position="45"/>
        <end position="64"/>
    </location>
</feature>
<feature type="compositionally biased region" description="Basic and acidic residues" evidence="1">
    <location>
        <begin position="227"/>
        <end position="242"/>
    </location>
</feature>
<accession>A0A1S8NHI7</accession>
<protein>
    <submittedName>
        <fullName evidence="3">Uncharacterized protein</fullName>
    </submittedName>
</protein>
<dbReference type="EMBL" id="LZYZ01000001">
    <property type="protein sequence ID" value="OOM15812.1"/>
    <property type="molecule type" value="Genomic_DNA"/>
</dbReference>
<dbReference type="RefSeq" id="WP_077863599.1">
    <property type="nucleotide sequence ID" value="NZ_LZYZ01000001.1"/>
</dbReference>
<proteinExistence type="predicted"/>
<dbReference type="Proteomes" id="UP000191154">
    <property type="component" value="Unassembled WGS sequence"/>
</dbReference>
<feature type="transmembrane region" description="Helical" evidence="2">
    <location>
        <begin position="145"/>
        <end position="171"/>
    </location>
</feature>
<organism evidence="3 4">
    <name type="scientific">Clostridium saccharobutylicum</name>
    <dbReference type="NCBI Taxonomy" id="169679"/>
    <lineage>
        <taxon>Bacteria</taxon>
        <taxon>Bacillati</taxon>
        <taxon>Bacillota</taxon>
        <taxon>Clostridia</taxon>
        <taxon>Eubacteriales</taxon>
        <taxon>Clostridiaceae</taxon>
        <taxon>Clostridium</taxon>
    </lineage>
</organism>
<gene>
    <name evidence="3" type="ORF">CLOSAC_00830</name>
</gene>
<feature type="transmembrane region" description="Helical" evidence="2">
    <location>
        <begin position="70"/>
        <end position="90"/>
    </location>
</feature>
<feature type="compositionally biased region" description="Polar residues" evidence="1">
    <location>
        <begin position="216"/>
        <end position="226"/>
    </location>
</feature>
<sequence length="425" mass="48436">MTNILYSFTLLLSLFCLIYLLTGMIDPNWVIICKIFKKRTRDEIFKYYGTGFLIALLINTNLNPLKAKEVTIGTFSLLICLFCLICLIILSTRPNLIIKSEDVGTRTKKKLFKCYGIVLIIALTVFFIINHSFKNILNSFGMLELLLSLFLLISLIIGIVKPHIVITWGNVELKNRKKVFKFYGVWLLVSLVILFVTAGISCSLYPTLAQNKEAQVTNASQSNTQNEDAKKSDDAKKTEEIKSLQTKYKPVLQSGKIYEAMNDEERSIADDLITNWNKLQQDFKSSYQSQKDALSTSKNEYVTKWKAEQDAKKAEQEKASYDTGITYTQLARNPDDYKWKKAKFTGKVIQVIEGKTETDLRIAVNNNYDNILYIKYDPSILKERILENDHVTVYGESIGIYSYNSTLGTPISIPGMSVKNIEINN</sequence>